<gene>
    <name evidence="5" type="ORF">C5O00_10970</name>
</gene>
<dbReference type="InterPro" id="IPR025510">
    <property type="entry name" value="DUF4397"/>
</dbReference>
<dbReference type="EMBL" id="CP027062">
    <property type="protein sequence ID" value="AVI51654.1"/>
    <property type="molecule type" value="Genomic_DNA"/>
</dbReference>
<evidence type="ECO:0000313" key="5">
    <source>
        <dbReference type="EMBL" id="AVI51654.1"/>
    </source>
</evidence>
<proteinExistence type="predicted"/>
<feature type="signal peptide" evidence="2">
    <location>
        <begin position="1"/>
        <end position="32"/>
    </location>
</feature>
<feature type="domain" description="Secretion system C-terminal sorting" evidence="4">
    <location>
        <begin position="272"/>
        <end position="342"/>
    </location>
</feature>
<dbReference type="NCBIfam" id="TIGR04183">
    <property type="entry name" value="Por_Secre_tail"/>
    <property type="match status" value="1"/>
</dbReference>
<dbReference type="KEGG" id="aue:C5O00_10970"/>
<dbReference type="AlphaFoldDB" id="A0A2S0HYM8"/>
<evidence type="ECO:0000256" key="1">
    <source>
        <dbReference type="ARBA" id="ARBA00022729"/>
    </source>
</evidence>
<feature type="chain" id="PRO_5015702879" description="Por secretion system C-terminal sorting domain-containing protein" evidence="2">
    <location>
        <begin position="33"/>
        <end position="344"/>
    </location>
</feature>
<sequence length="344" mass="37282">MIAFFNLKKKPMKKPLLLLSFVIISAVSYSQSARVQVIHNSADALTATVDVYVNGMLTLDNVNFRTASPFTDLPAGVPLIVGVAPDDSTSASDAFYTETFTLTENETYVIIAGGIESSTGYNPAPPFDLHVFDMGRETSMDPLKVDVLIYQGSTDAPVMDAFETEVGLGQIVDNIAYSEYQGYFEFPSDNYTIELRNEAGTQALAAYIAALESLGLEGIAVTVLASGFFDPSQNSNGPAFGLYAVSPLGGGLIPLPPAPLAVEDFNEEKFQLYPNPVNDILNVHGVDLTDYDIRISDISGRIVSEKFYEIENDHLKVNSLSSGVYLISLYADGDMKASEKFIKL</sequence>
<evidence type="ECO:0008006" key="7">
    <source>
        <dbReference type="Google" id="ProtNLM"/>
    </source>
</evidence>
<name>A0A2S0HYM8_9FLAO</name>
<keyword evidence="1 2" id="KW-0732">Signal</keyword>
<protein>
    <recommendedName>
        <fullName evidence="7">Por secretion system C-terminal sorting domain-containing protein</fullName>
    </recommendedName>
</protein>
<reference evidence="5 6" key="1">
    <citation type="submission" date="2018-02" db="EMBL/GenBank/DDBJ databases">
        <title>Genomic analysis of the strain RR4-38 isolated from a seawater recirculating aquaculture system.</title>
        <authorList>
            <person name="Kim Y.-S."/>
            <person name="Jang Y.H."/>
            <person name="Kim K.-H."/>
        </authorList>
    </citation>
    <scope>NUCLEOTIDE SEQUENCE [LARGE SCALE GENOMIC DNA]</scope>
    <source>
        <strain evidence="5 6">RR4-38</strain>
    </source>
</reference>
<dbReference type="InterPro" id="IPR026444">
    <property type="entry name" value="Secre_tail"/>
</dbReference>
<dbReference type="Pfam" id="PF18962">
    <property type="entry name" value="Por_Secre_tail"/>
    <property type="match status" value="1"/>
</dbReference>
<dbReference type="Proteomes" id="UP000238442">
    <property type="component" value="Chromosome"/>
</dbReference>
<keyword evidence="6" id="KW-1185">Reference proteome</keyword>
<evidence type="ECO:0000256" key="2">
    <source>
        <dbReference type="SAM" id="SignalP"/>
    </source>
</evidence>
<evidence type="ECO:0000259" key="4">
    <source>
        <dbReference type="Pfam" id="PF18962"/>
    </source>
</evidence>
<feature type="domain" description="DUF4397" evidence="3">
    <location>
        <begin position="33"/>
        <end position="116"/>
    </location>
</feature>
<organism evidence="5 6">
    <name type="scientific">Pukyongia salina</name>
    <dbReference type="NCBI Taxonomy" id="2094025"/>
    <lineage>
        <taxon>Bacteria</taxon>
        <taxon>Pseudomonadati</taxon>
        <taxon>Bacteroidota</taxon>
        <taxon>Flavobacteriia</taxon>
        <taxon>Flavobacteriales</taxon>
        <taxon>Flavobacteriaceae</taxon>
        <taxon>Pukyongia</taxon>
    </lineage>
</organism>
<evidence type="ECO:0000313" key="6">
    <source>
        <dbReference type="Proteomes" id="UP000238442"/>
    </source>
</evidence>
<accession>A0A2S0HYM8</accession>
<dbReference type="Pfam" id="PF14344">
    <property type="entry name" value="DUF4397"/>
    <property type="match status" value="1"/>
</dbReference>
<evidence type="ECO:0000259" key="3">
    <source>
        <dbReference type="Pfam" id="PF14344"/>
    </source>
</evidence>